<protein>
    <submittedName>
        <fullName evidence="2">DinB family protein</fullName>
    </submittedName>
</protein>
<dbReference type="Proteomes" id="UP000501623">
    <property type="component" value="Chromosome"/>
</dbReference>
<dbReference type="SUPFAM" id="SSF109854">
    <property type="entry name" value="DinB/YfiT-like putative metalloenzymes"/>
    <property type="match status" value="1"/>
</dbReference>
<dbReference type="InterPro" id="IPR034660">
    <property type="entry name" value="DinB/YfiT-like"/>
</dbReference>
<proteinExistence type="predicted"/>
<name>A0A6M6BEX4_9BACT</name>
<keyword evidence="3" id="KW-1185">Reference proteome</keyword>
<dbReference type="RefSeq" id="WP_171590508.1">
    <property type="nucleotide sequence ID" value="NZ_CP053538.1"/>
</dbReference>
<dbReference type="InterPro" id="IPR024775">
    <property type="entry name" value="DinB-like"/>
</dbReference>
<feature type="domain" description="DinB-like" evidence="1">
    <location>
        <begin position="15"/>
        <end position="145"/>
    </location>
</feature>
<evidence type="ECO:0000259" key="1">
    <source>
        <dbReference type="Pfam" id="PF12867"/>
    </source>
</evidence>
<accession>A0A6M6BEX4</accession>
<evidence type="ECO:0000313" key="3">
    <source>
        <dbReference type="Proteomes" id="UP000501623"/>
    </source>
</evidence>
<organism evidence="2 3">
    <name type="scientific">Hymenobacter taeanensis</name>
    <dbReference type="NCBI Taxonomy" id="2735321"/>
    <lineage>
        <taxon>Bacteria</taxon>
        <taxon>Pseudomonadati</taxon>
        <taxon>Bacteroidota</taxon>
        <taxon>Cytophagia</taxon>
        <taxon>Cytophagales</taxon>
        <taxon>Hymenobacteraceae</taxon>
        <taxon>Hymenobacter</taxon>
    </lineage>
</organism>
<dbReference type="KEGG" id="hts:HMJ29_05390"/>
<dbReference type="Pfam" id="PF12867">
    <property type="entry name" value="DinB_2"/>
    <property type="match status" value="1"/>
</dbReference>
<dbReference type="Gene3D" id="1.20.120.450">
    <property type="entry name" value="dinb family like domain"/>
    <property type="match status" value="1"/>
</dbReference>
<gene>
    <name evidence="2" type="ORF">HMJ29_05390</name>
</gene>
<evidence type="ECO:0000313" key="2">
    <source>
        <dbReference type="EMBL" id="QJX46398.1"/>
    </source>
</evidence>
<dbReference type="AlphaFoldDB" id="A0A6M6BEX4"/>
<dbReference type="EMBL" id="CP053538">
    <property type="protein sequence ID" value="QJX46398.1"/>
    <property type="molecule type" value="Genomic_DNA"/>
</dbReference>
<reference evidence="2 3" key="1">
    <citation type="submission" date="2020-05" db="EMBL/GenBank/DDBJ databases">
        <title>Complete genome sequence of Hymenobacter sp. TS19 in Coasted Sand Dune.</title>
        <authorList>
            <person name="Lee J.-H."/>
            <person name="Jung J.-H."/>
            <person name="Jeong S."/>
            <person name="Zhao L."/>
            <person name="Kim M.-K."/>
            <person name="Seo H.-S."/>
            <person name="Lim S."/>
        </authorList>
    </citation>
    <scope>NUCLEOTIDE SEQUENCE [LARGE SCALE GENOMIC DNA]</scope>
    <source>
        <strain evidence="2 3">TS19</strain>
    </source>
</reference>
<sequence length="151" mass="17610">MQDISHRLRKLLGLLNSSLPNFSEDELAYKPAPGQWSKKEILGHLIDSAANNHRRFVLSQLKPEPLRIIPYDQDQWVALFQYQYTPTTDLLQFWTLYNQQIARLLDQLPPAAAAHRCEFDNGYSVTLRWLAEDYVMHLEHHVQQILNLTSA</sequence>